<evidence type="ECO:0000313" key="2">
    <source>
        <dbReference type="Proteomes" id="UP000002009"/>
    </source>
</evidence>
<dbReference type="AlphaFoldDB" id="C1EBU3"/>
<accession>C1EBU3</accession>
<dbReference type="RefSeq" id="XP_002504524.1">
    <property type="nucleotide sequence ID" value="XM_002504478.1"/>
</dbReference>
<organism evidence="1 2">
    <name type="scientific">Micromonas commoda (strain RCC299 / NOUM17 / CCMP2709)</name>
    <name type="common">Picoplanktonic green alga</name>
    <dbReference type="NCBI Taxonomy" id="296587"/>
    <lineage>
        <taxon>Eukaryota</taxon>
        <taxon>Viridiplantae</taxon>
        <taxon>Chlorophyta</taxon>
        <taxon>Mamiellophyceae</taxon>
        <taxon>Mamiellales</taxon>
        <taxon>Mamiellaceae</taxon>
        <taxon>Micromonas</taxon>
    </lineage>
</organism>
<reference evidence="1 2" key="1">
    <citation type="journal article" date="2009" name="Science">
        <title>Green evolution and dynamic adaptations revealed by genomes of the marine picoeukaryotes Micromonas.</title>
        <authorList>
            <person name="Worden A.Z."/>
            <person name="Lee J.H."/>
            <person name="Mock T."/>
            <person name="Rouze P."/>
            <person name="Simmons M.P."/>
            <person name="Aerts A.L."/>
            <person name="Allen A.E."/>
            <person name="Cuvelier M.L."/>
            <person name="Derelle E."/>
            <person name="Everett M.V."/>
            <person name="Foulon E."/>
            <person name="Grimwood J."/>
            <person name="Gundlach H."/>
            <person name="Henrissat B."/>
            <person name="Napoli C."/>
            <person name="McDonald S.M."/>
            <person name="Parker M.S."/>
            <person name="Rombauts S."/>
            <person name="Salamov A."/>
            <person name="Von Dassow P."/>
            <person name="Badger J.H."/>
            <person name="Coutinho P.M."/>
            <person name="Demir E."/>
            <person name="Dubchak I."/>
            <person name="Gentemann C."/>
            <person name="Eikrem W."/>
            <person name="Gready J.E."/>
            <person name="John U."/>
            <person name="Lanier W."/>
            <person name="Lindquist E.A."/>
            <person name="Lucas S."/>
            <person name="Mayer K.F."/>
            <person name="Moreau H."/>
            <person name="Not F."/>
            <person name="Otillar R."/>
            <person name="Panaud O."/>
            <person name="Pangilinan J."/>
            <person name="Paulsen I."/>
            <person name="Piegu B."/>
            <person name="Poliakov A."/>
            <person name="Robbens S."/>
            <person name="Schmutz J."/>
            <person name="Toulza E."/>
            <person name="Wyss T."/>
            <person name="Zelensky A."/>
            <person name="Zhou K."/>
            <person name="Armbrust E.V."/>
            <person name="Bhattacharya D."/>
            <person name="Goodenough U.W."/>
            <person name="Van de Peer Y."/>
            <person name="Grigoriev I.V."/>
        </authorList>
    </citation>
    <scope>NUCLEOTIDE SEQUENCE [LARGE SCALE GENOMIC DNA]</scope>
    <source>
        <strain evidence="2">RCC299 / NOUM17</strain>
    </source>
</reference>
<dbReference type="GeneID" id="8246081"/>
<protein>
    <submittedName>
        <fullName evidence="1">Uncharacterized protein</fullName>
    </submittedName>
</protein>
<dbReference type="InParanoid" id="C1EBU3"/>
<dbReference type="KEGG" id="mis:MICPUN_61191"/>
<dbReference type="EMBL" id="CP001329">
    <property type="protein sequence ID" value="ACO65782.1"/>
    <property type="molecule type" value="Genomic_DNA"/>
</dbReference>
<keyword evidence="2" id="KW-1185">Reference proteome</keyword>
<proteinExistence type="predicted"/>
<dbReference type="Proteomes" id="UP000002009">
    <property type="component" value="Chromosome 9"/>
</dbReference>
<sequence length="186" mass="20828">MGEEKEDELPWLHPGGTPVVFKKRQEGQKRPFLCHPGQLPKVGERFEIDCTGDNQWFRMCGLVTRAYSCDLAAMNGGQVEANVTAIGTVFPLFRHDACAPCDEDEVYVVHLAMFTHAQGDKRWLLEHVEVASDHQRGGAEIDADEWLRKNVGFVVSNSYYHEYAEGNLNGVHGGTRSLTPESRAKI</sequence>
<name>C1EBU3_MICCC</name>
<gene>
    <name evidence="1" type="ORF">MICPUN_61191</name>
</gene>
<evidence type="ECO:0000313" key="1">
    <source>
        <dbReference type="EMBL" id="ACO65782.1"/>
    </source>
</evidence>